<evidence type="ECO:0000313" key="2">
    <source>
        <dbReference type="Proteomes" id="UP000831768"/>
    </source>
</evidence>
<dbReference type="GeneID" id="71928797"/>
<dbReference type="AlphaFoldDB" id="A0A8U0A1E6"/>
<name>A0A8U0A1E6_9EURY</name>
<accession>A0A8U0A1E6</accession>
<dbReference type="KEGG" id="haad:MW046_12080"/>
<gene>
    <name evidence="1" type="ORF">MW046_12080</name>
</gene>
<evidence type="ECO:0000313" key="1">
    <source>
        <dbReference type="EMBL" id="UPM42686.1"/>
    </source>
</evidence>
<protein>
    <submittedName>
        <fullName evidence="1">Uncharacterized protein</fullName>
    </submittedName>
</protein>
<sequence length="48" mass="5400">MVRGRYRCVLTVDPVDRDIDPCRSFDLLAANSCPILAGRDCVVGWYPD</sequence>
<reference evidence="1" key="1">
    <citation type="submission" date="2022-04" db="EMBL/GenBank/DDBJ databases">
        <title>Halocatena sp. nov., isolated from a salt lake.</title>
        <authorList>
            <person name="Cui H.-L."/>
        </authorList>
    </citation>
    <scope>NUCLEOTIDE SEQUENCE</scope>
    <source>
        <strain evidence="1">AD-1</strain>
    </source>
</reference>
<keyword evidence="2" id="KW-1185">Reference proteome</keyword>
<organism evidence="1 2">
    <name type="scientific">Halocatena salina</name>
    <dbReference type="NCBI Taxonomy" id="2934340"/>
    <lineage>
        <taxon>Archaea</taxon>
        <taxon>Methanobacteriati</taxon>
        <taxon>Methanobacteriota</taxon>
        <taxon>Stenosarchaea group</taxon>
        <taxon>Halobacteria</taxon>
        <taxon>Halobacteriales</taxon>
        <taxon>Natronomonadaceae</taxon>
        <taxon>Halocatena</taxon>
    </lineage>
</organism>
<dbReference type="RefSeq" id="WP_247993357.1">
    <property type="nucleotide sequence ID" value="NZ_CP096019.1"/>
</dbReference>
<dbReference type="Proteomes" id="UP000831768">
    <property type="component" value="Chromosome"/>
</dbReference>
<dbReference type="EMBL" id="CP096019">
    <property type="protein sequence ID" value="UPM42686.1"/>
    <property type="molecule type" value="Genomic_DNA"/>
</dbReference>
<proteinExistence type="predicted"/>